<dbReference type="AlphaFoldDB" id="A0A3S4F919"/>
<accession>A0A3S4F919</accession>
<gene>
    <name evidence="1" type="ORF">NCTC8272_03145</name>
</gene>
<proteinExistence type="predicted"/>
<reference evidence="1 2" key="1">
    <citation type="submission" date="2018-12" db="EMBL/GenBank/DDBJ databases">
        <authorList>
            <consortium name="Pathogen Informatics"/>
        </authorList>
    </citation>
    <scope>NUCLEOTIDE SEQUENCE [LARGE SCALE GENOMIC DNA]</scope>
    <source>
        <strain evidence="1 2">NCTC8272</strain>
    </source>
</reference>
<evidence type="ECO:0000313" key="2">
    <source>
        <dbReference type="Proteomes" id="UP000277214"/>
    </source>
</evidence>
<sequence length="80" mass="8923">MTIYNTRGTVVYRQSIKGSVQLGGYTDVCGLGEDYTIEVFHAEGADQSVIRNPLNGESWPQPQHVIWQVTARGLQRLTTN</sequence>
<protein>
    <submittedName>
        <fullName evidence="1">Viral enhancin protein</fullName>
    </submittedName>
</protein>
<name>A0A3S4F919_SALET</name>
<dbReference type="EMBL" id="LR134149">
    <property type="protein sequence ID" value="VEA39477.1"/>
    <property type="molecule type" value="Genomic_DNA"/>
</dbReference>
<evidence type="ECO:0000313" key="1">
    <source>
        <dbReference type="EMBL" id="VEA39477.1"/>
    </source>
</evidence>
<dbReference type="Proteomes" id="UP000277214">
    <property type="component" value="Chromosome 1"/>
</dbReference>
<organism evidence="1 2">
    <name type="scientific">Salmonella enterica I</name>
    <dbReference type="NCBI Taxonomy" id="59201"/>
    <lineage>
        <taxon>Bacteria</taxon>
        <taxon>Pseudomonadati</taxon>
        <taxon>Pseudomonadota</taxon>
        <taxon>Gammaproteobacteria</taxon>
        <taxon>Enterobacterales</taxon>
        <taxon>Enterobacteriaceae</taxon>
        <taxon>Salmonella</taxon>
    </lineage>
</organism>